<keyword evidence="2" id="KW-1185">Reference proteome</keyword>
<dbReference type="Proteomes" id="UP001385951">
    <property type="component" value="Unassembled WGS sequence"/>
</dbReference>
<organism evidence="1 2">
    <name type="scientific">Cerrena zonata</name>
    <dbReference type="NCBI Taxonomy" id="2478898"/>
    <lineage>
        <taxon>Eukaryota</taxon>
        <taxon>Fungi</taxon>
        <taxon>Dikarya</taxon>
        <taxon>Basidiomycota</taxon>
        <taxon>Agaricomycotina</taxon>
        <taxon>Agaricomycetes</taxon>
        <taxon>Polyporales</taxon>
        <taxon>Cerrenaceae</taxon>
        <taxon>Cerrena</taxon>
    </lineage>
</organism>
<proteinExistence type="predicted"/>
<evidence type="ECO:0000313" key="1">
    <source>
        <dbReference type="EMBL" id="KAK7692125.1"/>
    </source>
</evidence>
<gene>
    <name evidence="1" type="ORF">QCA50_003744</name>
</gene>
<name>A0AAW0GSA4_9APHY</name>
<reference evidence="1 2" key="1">
    <citation type="submission" date="2022-09" db="EMBL/GenBank/DDBJ databases">
        <authorList>
            <person name="Palmer J.M."/>
        </authorList>
    </citation>
    <scope>NUCLEOTIDE SEQUENCE [LARGE SCALE GENOMIC DNA]</scope>
    <source>
        <strain evidence="1 2">DSM 7382</strain>
    </source>
</reference>
<evidence type="ECO:0000313" key="2">
    <source>
        <dbReference type="Proteomes" id="UP001385951"/>
    </source>
</evidence>
<comment type="caution">
    <text evidence="1">The sequence shown here is derived from an EMBL/GenBank/DDBJ whole genome shotgun (WGS) entry which is preliminary data.</text>
</comment>
<accession>A0AAW0GSA4</accession>
<dbReference type="EMBL" id="JASBNA010000004">
    <property type="protein sequence ID" value="KAK7692125.1"/>
    <property type="molecule type" value="Genomic_DNA"/>
</dbReference>
<protein>
    <submittedName>
        <fullName evidence="1">Uncharacterized protein</fullName>
    </submittedName>
</protein>
<dbReference type="AlphaFoldDB" id="A0AAW0GSA4"/>
<sequence>MSTSTISHGSSWPHLLVDSFANVASTTQSGKTIYGPWNRLLNTLFPPDTQFEVVPHYSISNDATDVMIFLLIYIETSPIFLVELKQPSDFRYSSKRQEADIKMRQCFLDCVDEMQIPVLHGVSVFGTKMAFYRLNKTSHVLEPRKIVPDRDRLTDIAPKDWWCWDILEEEGADKFRAVVEDVKAMCSGVIF</sequence>